<reference evidence="1 2" key="1">
    <citation type="journal article" date="2022" name="Hortic Res">
        <title>A haplotype resolved chromosomal level avocado genome allows analysis of novel avocado genes.</title>
        <authorList>
            <person name="Nath O."/>
            <person name="Fletcher S.J."/>
            <person name="Hayward A."/>
            <person name="Shaw L.M."/>
            <person name="Masouleh A.K."/>
            <person name="Furtado A."/>
            <person name="Henry R.J."/>
            <person name="Mitter N."/>
        </authorList>
    </citation>
    <scope>NUCLEOTIDE SEQUENCE [LARGE SCALE GENOMIC DNA]</scope>
    <source>
        <strain evidence="2">cv. Hass</strain>
    </source>
</reference>
<evidence type="ECO:0000313" key="2">
    <source>
        <dbReference type="Proteomes" id="UP001234297"/>
    </source>
</evidence>
<keyword evidence="2" id="KW-1185">Reference proteome</keyword>
<organism evidence="1 2">
    <name type="scientific">Persea americana</name>
    <name type="common">Avocado</name>
    <dbReference type="NCBI Taxonomy" id="3435"/>
    <lineage>
        <taxon>Eukaryota</taxon>
        <taxon>Viridiplantae</taxon>
        <taxon>Streptophyta</taxon>
        <taxon>Embryophyta</taxon>
        <taxon>Tracheophyta</taxon>
        <taxon>Spermatophyta</taxon>
        <taxon>Magnoliopsida</taxon>
        <taxon>Magnoliidae</taxon>
        <taxon>Laurales</taxon>
        <taxon>Lauraceae</taxon>
        <taxon>Persea</taxon>
    </lineage>
</organism>
<comment type="caution">
    <text evidence="1">The sequence shown here is derived from an EMBL/GenBank/DDBJ whole genome shotgun (WGS) entry which is preliminary data.</text>
</comment>
<dbReference type="EMBL" id="CM056814">
    <property type="protein sequence ID" value="KAJ8627923.1"/>
    <property type="molecule type" value="Genomic_DNA"/>
</dbReference>
<name>A0ACC2L3R9_PERAE</name>
<protein>
    <submittedName>
        <fullName evidence="1">Uncharacterized protein</fullName>
    </submittedName>
</protein>
<proteinExistence type="predicted"/>
<dbReference type="Proteomes" id="UP001234297">
    <property type="component" value="Chromosome 6"/>
</dbReference>
<gene>
    <name evidence="1" type="ORF">MRB53_021230</name>
</gene>
<sequence length="133" mass="14548">MPDSANIVSDLHELHHSPKLGTLQEILEECGIGLDVSSAEGTVGVGQHRVLIFAQHKSITYLRLDGFVEPERHFEIVKAFNSDPTIDVLLLTTRGGGLGLNLTSAETLVFMEHDWNPMRDHGLPLPVTTASLI</sequence>
<evidence type="ECO:0000313" key="1">
    <source>
        <dbReference type="EMBL" id="KAJ8627923.1"/>
    </source>
</evidence>
<accession>A0ACC2L3R9</accession>